<dbReference type="PROSITE" id="PS50011">
    <property type="entry name" value="PROTEIN_KINASE_DOM"/>
    <property type="match status" value="1"/>
</dbReference>
<dbReference type="GO" id="GO:0004672">
    <property type="term" value="F:protein kinase activity"/>
    <property type="evidence" value="ECO:0007669"/>
    <property type="project" value="InterPro"/>
</dbReference>
<dbReference type="EMBL" id="QZEI01000005">
    <property type="protein sequence ID" value="RLV61251.1"/>
    <property type="molecule type" value="Genomic_DNA"/>
</dbReference>
<evidence type="ECO:0000259" key="1">
    <source>
        <dbReference type="PROSITE" id="PS50011"/>
    </source>
</evidence>
<dbReference type="PROSITE" id="PS00108">
    <property type="entry name" value="PROTEIN_KINASE_ST"/>
    <property type="match status" value="1"/>
</dbReference>
<sequence length="217" mass="24826">MYRNDNESVSSVVEIGDCYYVKHYSDVEFLHNEWRAIELCSGEYGRARNIQKGIAVQFAKRLITLEYNAKAISLSDFTENDVQTFCSLLPRLISVIHHCHTKGIVHGDIKPSNILYERDTEKLTLIDFAGSLKLGGLLPSKLLSTVSYSYVLNHNDIQKVTTALDWWGLFQIIQQVVAHRRSNELNRKVFNIINSFRLVLASDLPYDSIMKSLNTEL</sequence>
<dbReference type="SUPFAM" id="SSF56112">
    <property type="entry name" value="Protein kinase-like (PK-like)"/>
    <property type="match status" value="1"/>
</dbReference>
<dbReference type="Proteomes" id="UP000281474">
    <property type="component" value="Unassembled WGS sequence"/>
</dbReference>
<accession>A0A3L8Q0U2</accession>
<feature type="domain" description="Protein kinase" evidence="1">
    <location>
        <begin position="1"/>
        <end position="217"/>
    </location>
</feature>
<comment type="caution">
    <text evidence="2">The sequence shown here is derived from an EMBL/GenBank/DDBJ whole genome shotgun (WGS) entry which is preliminary data.</text>
</comment>
<dbReference type="GO" id="GO:0005524">
    <property type="term" value="F:ATP binding"/>
    <property type="evidence" value="ECO:0007669"/>
    <property type="project" value="InterPro"/>
</dbReference>
<dbReference type="InterPro" id="IPR000719">
    <property type="entry name" value="Prot_kinase_dom"/>
</dbReference>
<dbReference type="OrthoDB" id="9801841at2"/>
<name>A0A3L8Q0U2_9GAMM</name>
<protein>
    <recommendedName>
        <fullName evidence="1">Protein kinase domain-containing protein</fullName>
    </recommendedName>
</protein>
<dbReference type="Pfam" id="PF00069">
    <property type="entry name" value="Pkinase"/>
    <property type="match status" value="1"/>
</dbReference>
<evidence type="ECO:0000313" key="2">
    <source>
        <dbReference type="EMBL" id="RLV61251.1"/>
    </source>
</evidence>
<dbReference type="InterPro" id="IPR011009">
    <property type="entry name" value="Kinase-like_dom_sf"/>
</dbReference>
<organism evidence="2 3">
    <name type="scientific">Parashewanella curva</name>
    <dbReference type="NCBI Taxonomy" id="2338552"/>
    <lineage>
        <taxon>Bacteria</taxon>
        <taxon>Pseudomonadati</taxon>
        <taxon>Pseudomonadota</taxon>
        <taxon>Gammaproteobacteria</taxon>
        <taxon>Alteromonadales</taxon>
        <taxon>Shewanellaceae</taxon>
        <taxon>Parashewanella</taxon>
    </lineage>
</organism>
<dbReference type="InterPro" id="IPR008271">
    <property type="entry name" value="Ser/Thr_kinase_AS"/>
</dbReference>
<gene>
    <name evidence="2" type="ORF">D5018_03055</name>
</gene>
<dbReference type="AlphaFoldDB" id="A0A3L8Q0U2"/>
<dbReference type="RefSeq" id="WP_121837513.1">
    <property type="nucleotide sequence ID" value="NZ_ML014756.1"/>
</dbReference>
<keyword evidence="3" id="KW-1185">Reference proteome</keyword>
<evidence type="ECO:0000313" key="3">
    <source>
        <dbReference type="Proteomes" id="UP000281474"/>
    </source>
</evidence>
<reference evidence="2 3" key="1">
    <citation type="submission" date="2018-09" db="EMBL/GenBank/DDBJ databases">
        <title>Phylogeny of the Shewanellaceae, and recommendation for two new genera, Pseudoshewanella and Parashewanella.</title>
        <authorList>
            <person name="Wang G."/>
        </authorList>
    </citation>
    <scope>NUCLEOTIDE SEQUENCE [LARGE SCALE GENOMIC DNA]</scope>
    <source>
        <strain evidence="2 3">C51</strain>
    </source>
</reference>
<dbReference type="Gene3D" id="1.10.510.10">
    <property type="entry name" value="Transferase(Phosphotransferase) domain 1"/>
    <property type="match status" value="1"/>
</dbReference>
<proteinExistence type="predicted"/>